<dbReference type="Pfam" id="PF00855">
    <property type="entry name" value="PWWP"/>
    <property type="match status" value="1"/>
</dbReference>
<feature type="compositionally biased region" description="Low complexity" evidence="1">
    <location>
        <begin position="274"/>
        <end position="289"/>
    </location>
</feature>
<feature type="compositionally biased region" description="Basic residues" evidence="1">
    <location>
        <begin position="428"/>
        <end position="437"/>
    </location>
</feature>
<organism evidence="3 4">
    <name type="scientific">Eumeta variegata</name>
    <name type="common">Bagworm moth</name>
    <name type="synonym">Eumeta japonica</name>
    <dbReference type="NCBI Taxonomy" id="151549"/>
    <lineage>
        <taxon>Eukaryota</taxon>
        <taxon>Metazoa</taxon>
        <taxon>Ecdysozoa</taxon>
        <taxon>Arthropoda</taxon>
        <taxon>Hexapoda</taxon>
        <taxon>Insecta</taxon>
        <taxon>Pterygota</taxon>
        <taxon>Neoptera</taxon>
        <taxon>Endopterygota</taxon>
        <taxon>Lepidoptera</taxon>
        <taxon>Glossata</taxon>
        <taxon>Ditrysia</taxon>
        <taxon>Tineoidea</taxon>
        <taxon>Psychidae</taxon>
        <taxon>Oiketicinae</taxon>
        <taxon>Eumeta</taxon>
    </lineage>
</organism>
<evidence type="ECO:0000259" key="2">
    <source>
        <dbReference type="Pfam" id="PF00855"/>
    </source>
</evidence>
<feature type="region of interest" description="Disordered" evidence="1">
    <location>
        <begin position="138"/>
        <end position="158"/>
    </location>
</feature>
<feature type="region of interest" description="Disordered" evidence="1">
    <location>
        <begin position="554"/>
        <end position="575"/>
    </location>
</feature>
<feature type="compositionally biased region" description="Basic and acidic residues" evidence="1">
    <location>
        <begin position="310"/>
        <end position="322"/>
    </location>
</feature>
<feature type="compositionally biased region" description="Polar residues" evidence="1">
    <location>
        <begin position="396"/>
        <end position="408"/>
    </location>
</feature>
<dbReference type="Proteomes" id="UP000299102">
    <property type="component" value="Unassembled WGS sequence"/>
</dbReference>
<gene>
    <name evidence="3" type="ORF">EVAR_2763_1</name>
</gene>
<feature type="compositionally biased region" description="Acidic residues" evidence="1">
    <location>
        <begin position="337"/>
        <end position="348"/>
    </location>
</feature>
<feature type="region of interest" description="Disordered" evidence="1">
    <location>
        <begin position="261"/>
        <end position="322"/>
    </location>
</feature>
<dbReference type="EMBL" id="BGZK01000027">
    <property type="protein sequence ID" value="GBP07639.1"/>
    <property type="molecule type" value="Genomic_DNA"/>
</dbReference>
<feature type="region of interest" description="Disordered" evidence="1">
    <location>
        <begin position="335"/>
        <end position="451"/>
    </location>
</feature>
<feature type="region of interest" description="Disordered" evidence="1">
    <location>
        <begin position="819"/>
        <end position="848"/>
    </location>
</feature>
<feature type="compositionally biased region" description="Basic residues" evidence="1">
    <location>
        <begin position="290"/>
        <end position="299"/>
    </location>
</feature>
<evidence type="ECO:0000256" key="1">
    <source>
        <dbReference type="SAM" id="MobiDB-lite"/>
    </source>
</evidence>
<dbReference type="Gene3D" id="2.30.30.140">
    <property type="match status" value="1"/>
</dbReference>
<accession>A0A4C1SZL4</accession>
<evidence type="ECO:0000313" key="3">
    <source>
        <dbReference type="EMBL" id="GBP07639.1"/>
    </source>
</evidence>
<dbReference type="OrthoDB" id="6381815at2759"/>
<feature type="compositionally biased region" description="Polar residues" evidence="1">
    <location>
        <begin position="353"/>
        <end position="375"/>
    </location>
</feature>
<comment type="caution">
    <text evidence="3">The sequence shown here is derived from an EMBL/GenBank/DDBJ whole genome shotgun (WGS) entry which is preliminary data.</text>
</comment>
<keyword evidence="4" id="KW-1185">Reference proteome</keyword>
<sequence length="1546" mass="171663">MCEQTEIHYLDGEVVWVKLGSCWWPGEVFGFDKLPPGVLSSFRKPPIAVVKFFQEDKFEYVRNINSVYKYNCSRKNEFIRKGLDLYRSKHGPMEKFPEDVIRAEAATNGDVEILNRDEFQEIKKESYAGLFGDTSKKTPISAKKGKNTKMQHSISSTMKTSQMLRYNKSDGDYKVHILVQGTRSSTPSQTEDLDLTPSTSQMDFLETSDSSSNVVTPKPEQVTVSTSISNSRVYACHACPFTTTRMNIMVHHNKTHSATFIPYTPSPVRKKTIKTTPKSTKPKSSTFKTPKSRKTHKDKPKLNSSQALKRAAEEEIHDTDKKKIKTDEEIKSSLLADWEDMEDEESPEELLTVPTNTSEIPIPSESASVPATAESSVPELCSDTPLDENTKYGDNCSPTIEKPNSSSDSKYEFCEDEDWSLEADAGRKIPRVKNPSKKRTDVQSSSVEEDDVAREVAELLDKTAVPELPSVPESLKVEENFPELPIAKSPDKIPEKYPDNTLLATTPSDKNTLEVQQKKTIFKTKTFFRSRHSRSQDAIGKYVAEQLNAAERMDPAESEINGAESVPSPELRESPPVDHVRVARLAPKIQLKKMKAEAQLREKTSVDFNIEDGVLSFAVSQEVVDVEDGHISQDTCSKKESQNKVDDNNIGESKSIIDDFLNDENNCNQTNITSQKDANLETHLQVKSSDEQYKESESLEKNCLETEHTNTDANLFETRTSTNPHYMNETTASAVDALLSVSRETDRVTKIISNDLPEELFEDEQKDNLNANALNGLDDKNILTNGENSSSEHNIVEEIVENNHKEGSETVDSIEQLQSINKDDITNNPEIDEKETKNGLQNAIDGTPSESDLQIAEALINLPSTTLHSKSNEEISLDSKTEPEVSNVESIKEFTVDVNTTDCFISSNKNELQDENNKPVCEENVNNVAPEDVAMTTKQNDKDCNLEPLIQENKCESDMNNIHFESEQEKSDNLNAAQSLVQMSETLDHSTLNTDNCINNLNETPILSIEDDNETTLKTNNETDENPLKKETVTELKPQNDNDNIVSSKLLKILEETSTSKVERLSKISPQKQMIVQNKEKILNFNVCKSPLKNAPQSPKQKIIIRRTNSNKNMINALSDPSQDKIILSKSTKTSQDGSSVPTYTIQASPDVSCDSSTIVIQQKVRKLQNSSKAQKTKPQTSLVNISPNKILEKTDDTLFDISSMPIVLSEDLNPENLEKMPIVMTDGNMVSSTQNQSKPKQSVIAEKEIHSGIKVSNKTDIKTLIMNAVTENNRSTTPNIISKASKLKSGKPMIIIDKLTGKQRIILPKQEITPKEVKSNTPKSPISGQPNKSEKFIILPANSSPRSSRPQKIVIDPQSGKAHILIGKSEGTASAMLPAPVALTPSAIDSKPVSAKLIPAVADSSNAGGTVMIITDAQGTQSRILLTSEHEKLLFPNKQQTITQIKTVPQRQTIVSAGTIQKTQTVITTLPQTLPIKNQTRLVPKQRGAIITSKGQLIVGGRIATKTSQSVTTLPEIRPATSKRIISSNPTKVIQTVQKLIKWNL</sequence>
<dbReference type="InterPro" id="IPR000313">
    <property type="entry name" value="PWWP_dom"/>
</dbReference>
<protein>
    <recommendedName>
        <fullName evidence="2">PWWP domain-containing protein</fullName>
    </recommendedName>
</protein>
<name>A0A4C1SZL4_EUMVA</name>
<proteinExistence type="predicted"/>
<feature type="domain" description="PWWP" evidence="2">
    <location>
        <begin position="12"/>
        <end position="83"/>
    </location>
</feature>
<dbReference type="SUPFAM" id="SSF63748">
    <property type="entry name" value="Tudor/PWWP/MBT"/>
    <property type="match status" value="1"/>
</dbReference>
<evidence type="ECO:0000313" key="4">
    <source>
        <dbReference type="Proteomes" id="UP000299102"/>
    </source>
</evidence>
<reference evidence="3 4" key="1">
    <citation type="journal article" date="2019" name="Commun. Biol.">
        <title>The bagworm genome reveals a unique fibroin gene that provides high tensile strength.</title>
        <authorList>
            <person name="Kono N."/>
            <person name="Nakamura H."/>
            <person name="Ohtoshi R."/>
            <person name="Tomita M."/>
            <person name="Numata K."/>
            <person name="Arakawa K."/>
        </authorList>
    </citation>
    <scope>NUCLEOTIDE SEQUENCE [LARGE SCALE GENOMIC DNA]</scope>
</reference>
<dbReference type="STRING" id="151549.A0A4C1SZL4"/>
<dbReference type="CDD" id="cd05162">
    <property type="entry name" value="PWWP"/>
    <property type="match status" value="1"/>
</dbReference>